<dbReference type="OrthoDB" id="9811721at2"/>
<evidence type="ECO:0000256" key="1">
    <source>
        <dbReference type="ARBA" id="ARBA00004651"/>
    </source>
</evidence>
<sequence length="337" mass="35129">MKIALERSIPFTIKFVGAVIVFAAVFFAAMVFGAADTTLRDVWLALTSPGTSGDKILIIREIRLPREVAAIFVGAGLSVAGAIMQGMTRNPLADPGLLGLTAGANAALAITLAFLPSINYYGITIACFIGAAVGAIMVFGLGAMKKGGFSPLRIVLAGAAVSAFLFAIAEGVALTFKLSRDVSMWTAGGIIGTTWGQLQLIIPLITVGMLVSLYLSRQLTILSLSEEVAVGLGQKIAFVKSVLFVVIILLTGASVALVGNMAFIGLMVPHIVRAIVGTDYRFILPMSALVGATFMLFADTLGRTINAPFETPVAAIVAMVGLPFFLVIVRKGGKAFS</sequence>
<dbReference type="FunFam" id="1.10.3470.10:FF:000001">
    <property type="entry name" value="Vitamin B12 ABC transporter permease BtuC"/>
    <property type="match status" value="1"/>
</dbReference>
<dbReference type="GO" id="GO:0033214">
    <property type="term" value="P:siderophore-iron import into cell"/>
    <property type="evidence" value="ECO:0007669"/>
    <property type="project" value="TreeGrafter"/>
</dbReference>
<dbReference type="PANTHER" id="PTHR30472:SF65">
    <property type="entry name" value="SIDEROPHORE TRANSPORT SYSTEM PERMEASE PROTEIN YFIZ-RELATED"/>
    <property type="match status" value="1"/>
</dbReference>
<organism evidence="9 10">
    <name type="scientific">Sutcliffiella horikoshii</name>
    <dbReference type="NCBI Taxonomy" id="79883"/>
    <lineage>
        <taxon>Bacteria</taxon>
        <taxon>Bacillati</taxon>
        <taxon>Bacillota</taxon>
        <taxon>Bacilli</taxon>
        <taxon>Bacillales</taxon>
        <taxon>Bacillaceae</taxon>
        <taxon>Sutcliffiella</taxon>
    </lineage>
</organism>
<dbReference type="STRING" id="79883.GCA_001636495_00674"/>
<feature type="transmembrane region" description="Helical" evidence="8">
    <location>
        <begin position="309"/>
        <end position="329"/>
    </location>
</feature>
<gene>
    <name evidence="9" type="ORF">FZC76_04475</name>
</gene>
<evidence type="ECO:0000313" key="10">
    <source>
        <dbReference type="Proteomes" id="UP000322524"/>
    </source>
</evidence>
<evidence type="ECO:0000313" key="9">
    <source>
        <dbReference type="EMBL" id="TYS69497.1"/>
    </source>
</evidence>
<evidence type="ECO:0000256" key="2">
    <source>
        <dbReference type="ARBA" id="ARBA00007935"/>
    </source>
</evidence>
<dbReference type="Proteomes" id="UP000322524">
    <property type="component" value="Unassembled WGS sequence"/>
</dbReference>
<reference evidence="9 10" key="1">
    <citation type="submission" date="2019-08" db="EMBL/GenBank/DDBJ databases">
        <title>Bacillus genomes from the desert of Cuatro Cienegas, Coahuila.</title>
        <authorList>
            <person name="Olmedo-Alvarez G."/>
        </authorList>
    </citation>
    <scope>NUCLEOTIDE SEQUENCE [LARGE SCALE GENOMIC DNA]</scope>
    <source>
        <strain evidence="9 10">CH28_1T</strain>
    </source>
</reference>
<dbReference type="Gene3D" id="1.10.3470.10">
    <property type="entry name" value="ABC transporter involved in vitamin B12 uptake, BtuC"/>
    <property type="match status" value="1"/>
</dbReference>
<dbReference type="RefSeq" id="WP_148987077.1">
    <property type="nucleotide sequence ID" value="NZ_VTEV01000002.1"/>
</dbReference>
<dbReference type="InterPro" id="IPR000522">
    <property type="entry name" value="ABC_transptr_permease_BtuC"/>
</dbReference>
<keyword evidence="5 8" id="KW-0812">Transmembrane</keyword>
<feature type="transmembrane region" description="Helical" evidence="8">
    <location>
        <begin position="12"/>
        <end position="35"/>
    </location>
</feature>
<dbReference type="CDD" id="cd06550">
    <property type="entry name" value="TM_ABC_iron-siderophores_like"/>
    <property type="match status" value="1"/>
</dbReference>
<dbReference type="InterPro" id="IPR037294">
    <property type="entry name" value="ABC_BtuC-like"/>
</dbReference>
<dbReference type="AlphaFoldDB" id="A0A5D4T1E6"/>
<name>A0A5D4T1E6_9BACI</name>
<dbReference type="GO" id="GO:0022857">
    <property type="term" value="F:transmembrane transporter activity"/>
    <property type="evidence" value="ECO:0007669"/>
    <property type="project" value="InterPro"/>
</dbReference>
<dbReference type="SUPFAM" id="SSF81345">
    <property type="entry name" value="ABC transporter involved in vitamin B12 uptake, BtuC"/>
    <property type="match status" value="1"/>
</dbReference>
<comment type="caution">
    <text evidence="9">The sequence shown here is derived from an EMBL/GenBank/DDBJ whole genome shotgun (WGS) entry which is preliminary data.</text>
</comment>
<keyword evidence="3" id="KW-0813">Transport</keyword>
<evidence type="ECO:0000256" key="6">
    <source>
        <dbReference type="ARBA" id="ARBA00022989"/>
    </source>
</evidence>
<feature type="transmembrane region" description="Helical" evidence="8">
    <location>
        <begin position="121"/>
        <end position="142"/>
    </location>
</feature>
<accession>A0A5D4T1E6</accession>
<evidence type="ECO:0000256" key="4">
    <source>
        <dbReference type="ARBA" id="ARBA00022475"/>
    </source>
</evidence>
<dbReference type="Pfam" id="PF01032">
    <property type="entry name" value="FecCD"/>
    <property type="match status" value="1"/>
</dbReference>
<keyword evidence="4" id="KW-1003">Cell membrane</keyword>
<feature type="transmembrane region" description="Helical" evidence="8">
    <location>
        <begin position="280"/>
        <end position="297"/>
    </location>
</feature>
<evidence type="ECO:0000256" key="5">
    <source>
        <dbReference type="ARBA" id="ARBA00022692"/>
    </source>
</evidence>
<keyword evidence="6 8" id="KW-1133">Transmembrane helix</keyword>
<feature type="transmembrane region" description="Helical" evidence="8">
    <location>
        <begin position="68"/>
        <end position="84"/>
    </location>
</feature>
<evidence type="ECO:0000256" key="8">
    <source>
        <dbReference type="SAM" id="Phobius"/>
    </source>
</evidence>
<dbReference type="GO" id="GO:0005886">
    <property type="term" value="C:plasma membrane"/>
    <property type="evidence" value="ECO:0007669"/>
    <property type="project" value="UniProtKB-SubCell"/>
</dbReference>
<protein>
    <submittedName>
        <fullName evidence="9">Iron ABC transporter permease</fullName>
    </submittedName>
</protein>
<keyword evidence="7 8" id="KW-0472">Membrane</keyword>
<evidence type="ECO:0000256" key="3">
    <source>
        <dbReference type="ARBA" id="ARBA00022448"/>
    </source>
</evidence>
<dbReference type="PANTHER" id="PTHR30472">
    <property type="entry name" value="FERRIC ENTEROBACTIN TRANSPORT SYSTEM PERMEASE PROTEIN"/>
    <property type="match status" value="1"/>
</dbReference>
<feature type="transmembrane region" description="Helical" evidence="8">
    <location>
        <begin position="196"/>
        <end position="215"/>
    </location>
</feature>
<comment type="similarity">
    <text evidence="2">Belongs to the binding-protein-dependent transport system permease family. FecCD subfamily.</text>
</comment>
<feature type="transmembrane region" description="Helical" evidence="8">
    <location>
        <begin position="96"/>
        <end position="115"/>
    </location>
</feature>
<proteinExistence type="inferred from homology"/>
<dbReference type="EMBL" id="VTEV01000002">
    <property type="protein sequence ID" value="TYS69497.1"/>
    <property type="molecule type" value="Genomic_DNA"/>
</dbReference>
<feature type="transmembrane region" description="Helical" evidence="8">
    <location>
        <begin position="242"/>
        <end position="268"/>
    </location>
</feature>
<feature type="transmembrane region" description="Helical" evidence="8">
    <location>
        <begin position="154"/>
        <end position="176"/>
    </location>
</feature>
<evidence type="ECO:0000256" key="7">
    <source>
        <dbReference type="ARBA" id="ARBA00023136"/>
    </source>
</evidence>
<comment type="subcellular location">
    <subcellularLocation>
        <location evidence="1">Cell membrane</location>
        <topology evidence="1">Multi-pass membrane protein</topology>
    </subcellularLocation>
</comment>